<reference evidence="1 2" key="1">
    <citation type="submission" date="2018-08" db="EMBL/GenBank/DDBJ databases">
        <title>Recombination of ecologically and evolutionarily significant loci maintains genetic cohesion in the Pseudomonas syringae species complex.</title>
        <authorList>
            <person name="Dillon M."/>
            <person name="Thakur S."/>
            <person name="Almeida R.N.D."/>
            <person name="Weir B.S."/>
            <person name="Guttman D.S."/>
        </authorList>
    </citation>
    <scope>NUCLEOTIDE SEQUENCE [LARGE SCALE GENOMIC DNA]</scope>
    <source>
        <strain evidence="1 2">1089_5</strain>
    </source>
</reference>
<gene>
    <name evidence="1" type="ORF">ALQ49_05115</name>
</gene>
<protein>
    <submittedName>
        <fullName evidence="1">Uncharacterized protein</fullName>
    </submittedName>
</protein>
<evidence type="ECO:0000313" key="2">
    <source>
        <dbReference type="Proteomes" id="UP000278062"/>
    </source>
</evidence>
<organism evidence="1 2">
    <name type="scientific">Pseudomonas syringae pv. apii</name>
    <dbReference type="NCBI Taxonomy" id="81036"/>
    <lineage>
        <taxon>Bacteria</taxon>
        <taxon>Pseudomonadati</taxon>
        <taxon>Pseudomonadota</taxon>
        <taxon>Gammaproteobacteria</taxon>
        <taxon>Pseudomonadales</taxon>
        <taxon>Pseudomonadaceae</taxon>
        <taxon>Pseudomonas</taxon>
    </lineage>
</organism>
<accession>A0A3M3S0D9</accession>
<evidence type="ECO:0000313" key="1">
    <source>
        <dbReference type="EMBL" id="RMO02169.1"/>
    </source>
</evidence>
<dbReference type="AlphaFoldDB" id="A0A3M3S0D9"/>
<dbReference type="Proteomes" id="UP000278062">
    <property type="component" value="Unassembled WGS sequence"/>
</dbReference>
<sequence length="103" mass="11212">MQLIAREGADLHIAFNLHSILAKAGMAVESLRAECILQTPDNSYGLGYIVLVCLPRIITLGVATADEVDIDTLQQRPDEERTQSTGIYIGDVMRDACARKPGI</sequence>
<name>A0A3M3S0D9_9PSED</name>
<proteinExistence type="predicted"/>
<comment type="caution">
    <text evidence="1">The sequence shown here is derived from an EMBL/GenBank/DDBJ whole genome shotgun (WGS) entry which is preliminary data.</text>
</comment>
<dbReference type="EMBL" id="RBPL01000017">
    <property type="protein sequence ID" value="RMO02169.1"/>
    <property type="molecule type" value="Genomic_DNA"/>
</dbReference>